<dbReference type="SUPFAM" id="SSF63829">
    <property type="entry name" value="Calcium-dependent phosphotriesterase"/>
    <property type="match status" value="1"/>
</dbReference>
<evidence type="ECO:0000313" key="2">
    <source>
        <dbReference type="Proteomes" id="UP000031565"/>
    </source>
</evidence>
<dbReference type="Gene3D" id="2.130.10.10">
    <property type="entry name" value="YVTN repeat-like/Quinoprotein amine dehydrogenase"/>
    <property type="match status" value="1"/>
</dbReference>
<dbReference type="OrthoDB" id="391407at2"/>
<name>A0A2P6FER6_9MOLU</name>
<reference evidence="1 2" key="1">
    <citation type="journal article" date="2015" name="MBio">
        <title>Genome sequence of the Drosophila melanogaster male-killing Spiroplasma strain MSRO endosymbiont.</title>
        <authorList>
            <person name="Paredes J.C."/>
            <person name="Herren J.K."/>
            <person name="Schupfer F."/>
            <person name="Marin R."/>
            <person name="Claverol S."/>
            <person name="Kuo C.H."/>
            <person name="Lemaitre B."/>
            <person name="Beven L."/>
        </authorList>
    </citation>
    <scope>NUCLEOTIDE SEQUENCE [LARGE SCALE GENOMIC DNA]</scope>
    <source>
        <strain evidence="1 2">MSRO</strain>
    </source>
</reference>
<organism evidence="1 2">
    <name type="scientific">Spiroplasma poulsonii</name>
    <dbReference type="NCBI Taxonomy" id="2138"/>
    <lineage>
        <taxon>Bacteria</taxon>
        <taxon>Bacillati</taxon>
        <taxon>Mycoplasmatota</taxon>
        <taxon>Mollicutes</taxon>
        <taxon>Entomoplasmatales</taxon>
        <taxon>Spiroplasmataceae</taxon>
        <taxon>Spiroplasma</taxon>
    </lineage>
</organism>
<proteinExistence type="predicted"/>
<keyword evidence="2" id="KW-1185">Reference proteome</keyword>
<dbReference type="InterPro" id="IPR015943">
    <property type="entry name" value="WD40/YVTN_repeat-like_dom_sf"/>
</dbReference>
<protein>
    <submittedName>
        <fullName evidence="1">Two component regulator propeller</fullName>
    </submittedName>
</protein>
<comment type="caution">
    <text evidence="1">The sequence shown here is derived from an EMBL/GenBank/DDBJ whole genome shotgun (WGS) entry which is preliminary data.</text>
</comment>
<sequence length="144" mass="15533">MSKKPLPFHSIYFSHNVGESGAFVLKKGQSTSTKINGIDKTVNSIAVDSNDNVYFGVADGIYLLKNGETTANKFNAIITSTINSLTVDSSNNIYFGTNNSAYVLKQGSTTSTKIDGIDKTVNSIAVDSNDNRLLAIPFFIKILL</sequence>
<evidence type="ECO:0000313" key="1">
    <source>
        <dbReference type="EMBL" id="PQM31939.1"/>
    </source>
</evidence>
<accession>A0A2P6FER6</accession>
<dbReference type="EMBL" id="JTLV02000001">
    <property type="protein sequence ID" value="PQM31939.1"/>
    <property type="molecule type" value="Genomic_DNA"/>
</dbReference>
<dbReference type="Proteomes" id="UP000031565">
    <property type="component" value="Unassembled WGS sequence"/>
</dbReference>
<dbReference type="RefSeq" id="WP_159373254.1">
    <property type="nucleotide sequence ID" value="NZ_CM020866.1"/>
</dbReference>
<gene>
    <name evidence="1" type="ORF">SMSRO_SF018050</name>
</gene>
<dbReference type="AlphaFoldDB" id="A0A2P6FER6"/>